<feature type="transmembrane region" description="Helical" evidence="9">
    <location>
        <begin position="316"/>
        <end position="336"/>
    </location>
</feature>
<feature type="transmembrane region" description="Helical" evidence="9">
    <location>
        <begin position="390"/>
        <end position="410"/>
    </location>
</feature>
<dbReference type="PANTHER" id="PTHR33989:SF4">
    <property type="entry name" value="PTS SYSTEM N,N'-DIACETYLCHITOBIOSE-SPECIFIC EIIC COMPONENT"/>
    <property type="match status" value="1"/>
</dbReference>
<evidence type="ECO:0000256" key="6">
    <source>
        <dbReference type="ARBA" id="ARBA00022989"/>
    </source>
</evidence>
<dbReference type="NCBIfam" id="TIGR00410">
    <property type="entry name" value="lacE"/>
    <property type="match status" value="1"/>
</dbReference>
<reference evidence="11 12" key="1">
    <citation type="journal article" date="2015" name="Genome Announc.">
        <title>Expanding the biotechnology potential of lactobacilli through comparative genomics of 213 strains and associated genera.</title>
        <authorList>
            <person name="Sun Z."/>
            <person name="Harris H.M."/>
            <person name="McCann A."/>
            <person name="Guo C."/>
            <person name="Argimon S."/>
            <person name="Zhang W."/>
            <person name="Yang X."/>
            <person name="Jeffery I.B."/>
            <person name="Cooney J.C."/>
            <person name="Kagawa T.F."/>
            <person name="Liu W."/>
            <person name="Song Y."/>
            <person name="Salvetti E."/>
            <person name="Wrobel A."/>
            <person name="Rasinkangas P."/>
            <person name="Parkhill J."/>
            <person name="Rea M.C."/>
            <person name="O'Sullivan O."/>
            <person name="Ritari J."/>
            <person name="Douillard F.P."/>
            <person name="Paul Ross R."/>
            <person name="Yang R."/>
            <person name="Briner A.E."/>
            <person name="Felis G.E."/>
            <person name="de Vos W.M."/>
            <person name="Barrangou R."/>
            <person name="Klaenhammer T.R."/>
            <person name="Caufield P.W."/>
            <person name="Cui Y."/>
            <person name="Zhang H."/>
            <person name="O'Toole P.W."/>
        </authorList>
    </citation>
    <scope>NUCLEOTIDE SEQUENCE [LARGE SCALE GENOMIC DNA]</scope>
    <source>
        <strain evidence="11 12">DSM 16991</strain>
    </source>
</reference>
<dbReference type="InterPro" id="IPR004796">
    <property type="entry name" value="PTS_IIC_cello"/>
</dbReference>
<name>A0A0R1XEW3_9LACO</name>
<feature type="transmembrane region" description="Helical" evidence="9">
    <location>
        <begin position="236"/>
        <end position="260"/>
    </location>
</feature>
<evidence type="ECO:0000313" key="11">
    <source>
        <dbReference type="EMBL" id="KRM25667.1"/>
    </source>
</evidence>
<feature type="transmembrane region" description="Helical" evidence="9">
    <location>
        <begin position="133"/>
        <end position="156"/>
    </location>
</feature>
<dbReference type="eggNOG" id="COG1455">
    <property type="taxonomic scope" value="Bacteria"/>
</dbReference>
<feature type="transmembrane region" description="Helical" evidence="9">
    <location>
        <begin position="343"/>
        <end position="365"/>
    </location>
</feature>
<dbReference type="GO" id="GO:0005886">
    <property type="term" value="C:plasma membrane"/>
    <property type="evidence" value="ECO:0007669"/>
    <property type="project" value="UniProtKB-SubCell"/>
</dbReference>
<evidence type="ECO:0000256" key="8">
    <source>
        <dbReference type="PIRNR" id="PIRNR006351"/>
    </source>
</evidence>
<evidence type="ECO:0000256" key="9">
    <source>
        <dbReference type="SAM" id="Phobius"/>
    </source>
</evidence>
<proteinExistence type="predicted"/>
<dbReference type="OrthoDB" id="1550290at2"/>
<keyword evidence="6 9" id="KW-1133">Transmembrane helix</keyword>
<feature type="transmembrane region" description="Helical" evidence="9">
    <location>
        <begin position="281"/>
        <end position="304"/>
    </location>
</feature>
<dbReference type="AlphaFoldDB" id="A0A0R1XEW3"/>
<dbReference type="GO" id="GO:0008982">
    <property type="term" value="F:protein-N(PI)-phosphohistidine-sugar phosphotransferase activity"/>
    <property type="evidence" value="ECO:0007669"/>
    <property type="project" value="UniProtKB-UniRule"/>
</dbReference>
<dbReference type="Pfam" id="PF02378">
    <property type="entry name" value="PTS_EIIC"/>
    <property type="match status" value="1"/>
</dbReference>
<comment type="subcellular location">
    <subcellularLocation>
        <location evidence="1">Cell membrane</location>
        <topology evidence="1">Multi-pass membrane protein</topology>
    </subcellularLocation>
</comment>
<evidence type="ECO:0000256" key="2">
    <source>
        <dbReference type="ARBA" id="ARBA00022448"/>
    </source>
</evidence>
<sequence length="428" mass="47464">MNKWMEKHVLPIAVKLSNNVVLKSMRDGFLIITPLIIVTSIFLLLGNFPIPHWEEFWTGVFGKGWIDWFTAVSNAVFSFTGMLSSLAVAYAYAKNRGVDAIQGAIVALVSFFILTPTTMVVGKKTISAVNTTFVGPNGIFLGLVIAFVSVEVYRFAVKRHWEIKMPDGVPPAVTASFSALIPSACVILVFFFVRLIFTFTSFGTAYQFIYSILQAPLKDVGNSLPSVLLYNTLSSLLWFFGINGPAVVNSVWSPIFFVLTQDNLHAFQQHQVLPHIYTQQFIDMFTTFGGGGSTLSLLIVILFFCKSKRMRELAKLALVPGIFGINEPIIFGLPVVLNPVIAVPFIITPVLNTLIAGLCFTWGWIPYTNGVNLPWTTPIGFSGWLTTGSWRGVVLQFILLILGCLIYYPFAKVQDQQYLESELKAQQA</sequence>
<dbReference type="PATRIC" id="fig|1122147.4.peg.604"/>
<keyword evidence="4 8" id="KW-0762">Sugar transport</keyword>
<evidence type="ECO:0000259" key="10">
    <source>
        <dbReference type="PROSITE" id="PS51105"/>
    </source>
</evidence>
<dbReference type="Proteomes" id="UP000050949">
    <property type="component" value="Unassembled WGS sequence"/>
</dbReference>
<dbReference type="PROSITE" id="PS51105">
    <property type="entry name" value="PTS_EIIC_TYPE_3"/>
    <property type="match status" value="1"/>
</dbReference>
<dbReference type="InterPro" id="IPR004501">
    <property type="entry name" value="PTS_EIIC_3"/>
</dbReference>
<feature type="transmembrane region" description="Helical" evidence="9">
    <location>
        <begin position="177"/>
        <end position="197"/>
    </location>
</feature>
<protein>
    <recommendedName>
        <fullName evidence="8">Permease IIC component</fullName>
    </recommendedName>
</protein>
<dbReference type="PANTHER" id="PTHR33989">
    <property type="match status" value="1"/>
</dbReference>
<dbReference type="RefSeq" id="WP_027829673.1">
    <property type="nucleotide sequence ID" value="NZ_AZFW01000103.1"/>
</dbReference>
<feature type="transmembrane region" description="Helical" evidence="9">
    <location>
        <begin position="29"/>
        <end position="48"/>
    </location>
</feature>
<keyword evidence="2 8" id="KW-0813">Transport</keyword>
<gene>
    <name evidence="11" type="ORF">FC91_GL000582</name>
</gene>
<dbReference type="InterPro" id="IPR051088">
    <property type="entry name" value="PTS_Sugar-EIIC/EIIB"/>
</dbReference>
<evidence type="ECO:0000256" key="1">
    <source>
        <dbReference type="ARBA" id="ARBA00004651"/>
    </source>
</evidence>
<evidence type="ECO:0000256" key="3">
    <source>
        <dbReference type="ARBA" id="ARBA00022475"/>
    </source>
</evidence>
<keyword evidence="7 8" id="KW-0472">Membrane</keyword>
<keyword evidence="5 9" id="KW-0812">Transmembrane</keyword>
<dbReference type="InterPro" id="IPR003352">
    <property type="entry name" value="PTS_EIIC"/>
</dbReference>
<dbReference type="GO" id="GO:0009401">
    <property type="term" value="P:phosphoenolpyruvate-dependent sugar phosphotransferase system"/>
    <property type="evidence" value="ECO:0007669"/>
    <property type="project" value="InterPro"/>
</dbReference>
<feature type="transmembrane region" description="Helical" evidence="9">
    <location>
        <begin position="100"/>
        <end position="121"/>
    </location>
</feature>
<organism evidence="11 12">
    <name type="scientific">Schleiferilactobacillus harbinensis DSM 16991</name>
    <dbReference type="NCBI Taxonomy" id="1122147"/>
    <lineage>
        <taxon>Bacteria</taxon>
        <taxon>Bacillati</taxon>
        <taxon>Bacillota</taxon>
        <taxon>Bacilli</taxon>
        <taxon>Lactobacillales</taxon>
        <taxon>Lactobacillaceae</taxon>
        <taxon>Schleiferilactobacillus</taxon>
    </lineage>
</organism>
<dbReference type="EMBL" id="AZFW01000103">
    <property type="protein sequence ID" value="KRM25667.1"/>
    <property type="molecule type" value="Genomic_DNA"/>
</dbReference>
<evidence type="ECO:0000256" key="5">
    <source>
        <dbReference type="ARBA" id="ARBA00022692"/>
    </source>
</evidence>
<dbReference type="PIRSF" id="PIRSF006351">
    <property type="entry name" value="PTS_EIIC-Cellobiose"/>
    <property type="match status" value="1"/>
</dbReference>
<evidence type="ECO:0000256" key="7">
    <source>
        <dbReference type="ARBA" id="ARBA00023136"/>
    </source>
</evidence>
<feature type="domain" description="PTS EIIC type-3" evidence="10">
    <location>
        <begin position="5"/>
        <end position="410"/>
    </location>
</feature>
<evidence type="ECO:0000313" key="12">
    <source>
        <dbReference type="Proteomes" id="UP000050949"/>
    </source>
</evidence>
<comment type="caution">
    <text evidence="11">The sequence shown here is derived from an EMBL/GenBank/DDBJ whole genome shotgun (WGS) entry which is preliminary data.</text>
</comment>
<feature type="transmembrane region" description="Helical" evidence="9">
    <location>
        <begin position="68"/>
        <end position="93"/>
    </location>
</feature>
<evidence type="ECO:0000256" key="4">
    <source>
        <dbReference type="ARBA" id="ARBA00022597"/>
    </source>
</evidence>
<accession>A0A0R1XEW3</accession>
<comment type="function">
    <text evidence="8">The phosphoenolpyruvate-dependent sugar phosphotransferase system (PTS), a major carbohydrate active -transport system, catalyzes the phosphorylation of incoming sugar substrates concomitant with their translocation across the cell membrane.</text>
</comment>
<keyword evidence="3 8" id="KW-1003">Cell membrane</keyword>
<dbReference type="GO" id="GO:1901264">
    <property type="term" value="P:carbohydrate derivative transport"/>
    <property type="evidence" value="ECO:0007669"/>
    <property type="project" value="TreeGrafter"/>
</dbReference>